<evidence type="ECO:0000313" key="2">
    <source>
        <dbReference type="Proteomes" id="UP000602510"/>
    </source>
</evidence>
<comment type="caution">
    <text evidence="1">The sequence shown here is derived from an EMBL/GenBank/DDBJ whole genome shotgun (WGS) entry which is preliminary data.</text>
</comment>
<keyword evidence="2" id="KW-1185">Reference proteome</keyword>
<protein>
    <submittedName>
        <fullName evidence="1">Uncharacterized protein</fullName>
    </submittedName>
</protein>
<dbReference type="EMBL" id="WSZM01000015">
    <property type="protein sequence ID" value="KAF4046650.1"/>
    <property type="molecule type" value="Genomic_DNA"/>
</dbReference>
<proteinExistence type="predicted"/>
<dbReference type="AlphaFoldDB" id="A0A833TGW1"/>
<accession>A0A833TGW1</accession>
<organism evidence="1 2">
    <name type="scientific">Phytophthora infestans</name>
    <name type="common">Potato late blight agent</name>
    <name type="synonym">Botrytis infestans</name>
    <dbReference type="NCBI Taxonomy" id="4787"/>
    <lineage>
        <taxon>Eukaryota</taxon>
        <taxon>Sar</taxon>
        <taxon>Stramenopiles</taxon>
        <taxon>Oomycota</taxon>
        <taxon>Peronosporomycetes</taxon>
        <taxon>Peronosporales</taxon>
        <taxon>Peronosporaceae</taxon>
        <taxon>Phytophthora</taxon>
    </lineage>
</organism>
<sequence>MFNHFDQMRMACRHIFAVLRERGIQDQALHAFHSAYLASNYKSTFFDKSIHLPVKDAPPRSATVKPSPYYRQAGRRVTRRIASSGESNNRSAYAEKAITIGGHVGVMHTIRMKLIPTL</sequence>
<evidence type="ECO:0000313" key="1">
    <source>
        <dbReference type="EMBL" id="KAF4046650.1"/>
    </source>
</evidence>
<dbReference type="Proteomes" id="UP000602510">
    <property type="component" value="Unassembled WGS sequence"/>
</dbReference>
<reference evidence="1" key="1">
    <citation type="submission" date="2020-04" db="EMBL/GenBank/DDBJ databases">
        <title>Hybrid Assembly of Korean Phytophthora infestans isolates.</title>
        <authorList>
            <person name="Prokchorchik M."/>
            <person name="Lee Y."/>
            <person name="Seo J."/>
            <person name="Cho J.-H."/>
            <person name="Park Y.-E."/>
            <person name="Jang D.-C."/>
            <person name="Im J.-S."/>
            <person name="Choi J.-G."/>
            <person name="Park H.-J."/>
            <person name="Lee G.-B."/>
            <person name="Lee Y.-G."/>
            <person name="Hong S.-Y."/>
            <person name="Cho K."/>
            <person name="Sohn K.H."/>
        </authorList>
    </citation>
    <scope>NUCLEOTIDE SEQUENCE</scope>
    <source>
        <strain evidence="1">KR_1_A1</strain>
    </source>
</reference>
<gene>
    <name evidence="1" type="ORF">GN244_ATG01041</name>
</gene>
<name>A0A833TGW1_PHYIN</name>